<dbReference type="SUPFAM" id="SSF48452">
    <property type="entry name" value="TPR-like"/>
    <property type="match status" value="2"/>
</dbReference>
<reference evidence="2 3" key="1">
    <citation type="submission" date="2019-07" db="EMBL/GenBank/DDBJ databases">
        <title>Genome sequencing of lignin-degrading bacterial isolates.</title>
        <authorList>
            <person name="Gladden J."/>
        </authorList>
    </citation>
    <scope>NUCLEOTIDE SEQUENCE [LARGE SCALE GENOMIC DNA]</scope>
    <source>
        <strain evidence="2 3">J11</strain>
    </source>
</reference>
<sequence length="444" mass="49523">MSEAQGDALAAQQAEIVLAEQPDHPHARRIRAPLRWRAGDQAGARDDLQAYQRQVPDPRVQVRELEWRREAGETEPWKGFAFTTGATDAHGYYLAGLALHEFIEREPASAAALRPQVRLAWQTGLARFEQYFATGEGGYDDADPHVYSLLCDRLARELVEPAERDERIALHQRGIAVSDFLDHWIDLLDCHDEAGQPQQVVQVAGDVLNRYPLERHAGQIAWVFSRLIDAWRKIGGTEAMTAARAAIAHMDARLDALPVEERSEAAHPMAHARSHFATLLGASAPAMEPRERALALDEIEALQQRALQIEDATLYAAFGHIWRGLGENDRALALFERAISLSEGDPADQAPLWAQRAAIRLDNGEHARALADYDAAFAVRDEWEPQVWLQAAQAALGMSRRETALGHFRRAREQGAGQGRARALYQTVERALKATRPAWKLWGV</sequence>
<dbReference type="AlphaFoldDB" id="A0A562BSC5"/>
<evidence type="ECO:0000313" key="2">
    <source>
        <dbReference type="EMBL" id="TWG88136.1"/>
    </source>
</evidence>
<evidence type="ECO:0000313" key="3">
    <source>
        <dbReference type="Proteomes" id="UP000318141"/>
    </source>
</evidence>
<dbReference type="Proteomes" id="UP000318141">
    <property type="component" value="Unassembled WGS sequence"/>
</dbReference>
<evidence type="ECO:0000256" key="1">
    <source>
        <dbReference type="PROSITE-ProRule" id="PRU00339"/>
    </source>
</evidence>
<protein>
    <submittedName>
        <fullName evidence="2">Uncharacterized protein</fullName>
    </submittedName>
</protein>
<dbReference type="EMBL" id="VLJN01000006">
    <property type="protein sequence ID" value="TWG88136.1"/>
    <property type="molecule type" value="Genomic_DNA"/>
</dbReference>
<gene>
    <name evidence="2" type="ORF">L602_001400000510</name>
</gene>
<comment type="caution">
    <text evidence="2">The sequence shown here is derived from an EMBL/GenBank/DDBJ whole genome shotgun (WGS) entry which is preliminary data.</text>
</comment>
<dbReference type="InterPro" id="IPR019734">
    <property type="entry name" value="TPR_rpt"/>
</dbReference>
<dbReference type="PROSITE" id="PS50005">
    <property type="entry name" value="TPR"/>
    <property type="match status" value="1"/>
</dbReference>
<organism evidence="2 3">
    <name type="scientific">Cupriavidus gilardii J11</name>
    <dbReference type="NCBI Taxonomy" id="936133"/>
    <lineage>
        <taxon>Bacteria</taxon>
        <taxon>Pseudomonadati</taxon>
        <taxon>Pseudomonadota</taxon>
        <taxon>Betaproteobacteria</taxon>
        <taxon>Burkholderiales</taxon>
        <taxon>Burkholderiaceae</taxon>
        <taxon>Cupriavidus</taxon>
    </lineage>
</organism>
<keyword evidence="1" id="KW-0802">TPR repeat</keyword>
<dbReference type="SMART" id="SM00028">
    <property type="entry name" value="TPR"/>
    <property type="match status" value="3"/>
</dbReference>
<accession>A0A562BSC5</accession>
<dbReference type="Gene3D" id="1.25.40.10">
    <property type="entry name" value="Tetratricopeptide repeat domain"/>
    <property type="match status" value="1"/>
</dbReference>
<feature type="repeat" description="TPR" evidence="1">
    <location>
        <begin position="312"/>
        <end position="345"/>
    </location>
</feature>
<dbReference type="InterPro" id="IPR011990">
    <property type="entry name" value="TPR-like_helical_dom_sf"/>
</dbReference>
<proteinExistence type="predicted"/>
<name>A0A562BSC5_9BURK</name>
<keyword evidence="3" id="KW-1185">Reference proteome</keyword>